<dbReference type="RefSeq" id="WP_041121477.1">
    <property type="nucleotide sequence ID" value="NZ_JXRQ01000015.1"/>
</dbReference>
<keyword evidence="4" id="KW-1185">Reference proteome</keyword>
<feature type="chain" id="PRO_5039103360" evidence="1">
    <location>
        <begin position="23"/>
        <end position="366"/>
    </location>
</feature>
<accession>A0A0C2SBH5</accession>
<sequence length="366" mass="41514">MKKFGILAAASILLFLLFPNQAKGVVSFDDVPMDHPFVWEIIYLHEQVIIDGYDDGTFRPYNRVTRSQAMKMIGEGIFLYKEQRPTPFSDVPESAYYSGYVMTAYENGYISGYSDGTFRPHQDLTRGQAALIFARAFKWADAEPAGFSDVTGDGEMARAVAKLKEHGVTTGYPDGTFKPYEKITRGQFAAFLARAIEPTFVPQYQSLLETANDILGHLQNEEFGDLAAYMGEEPLTFCPYAGNCIDHGGVQFSALELDGFMSDPDIYYWGDQDGSGFPIELTPAAYYDEWLMDAEYESKTRYDRSKHMSTGELIRQKYPEGRVVEYAYEGTEEFGYMDWQSLNLVFEKNNSGEWVLIAIINDRWTI</sequence>
<organism evidence="3 4">
    <name type="scientific">Jeotgalibacillus alimentarius</name>
    <dbReference type="NCBI Taxonomy" id="135826"/>
    <lineage>
        <taxon>Bacteria</taxon>
        <taxon>Bacillati</taxon>
        <taxon>Bacillota</taxon>
        <taxon>Bacilli</taxon>
        <taxon>Bacillales</taxon>
        <taxon>Caryophanaceae</taxon>
        <taxon>Jeotgalibacillus</taxon>
    </lineage>
</organism>
<evidence type="ECO:0000259" key="2">
    <source>
        <dbReference type="PROSITE" id="PS51272"/>
    </source>
</evidence>
<keyword evidence="1" id="KW-0732">Signal</keyword>
<dbReference type="PANTHER" id="PTHR43308:SF5">
    <property type="entry name" value="S-LAYER PROTEIN _ PEPTIDOGLYCAN ENDO-BETA-N-ACETYLGLUCOSAMINIDASE"/>
    <property type="match status" value="1"/>
</dbReference>
<comment type="caution">
    <text evidence="3">The sequence shown here is derived from an EMBL/GenBank/DDBJ whole genome shotgun (WGS) entry which is preliminary data.</text>
</comment>
<evidence type="ECO:0000256" key="1">
    <source>
        <dbReference type="SAM" id="SignalP"/>
    </source>
</evidence>
<dbReference type="PATRIC" id="fig|135826.4.peg.819"/>
<proteinExistence type="predicted"/>
<dbReference type="EMBL" id="JXRQ01000015">
    <property type="protein sequence ID" value="KIL51314.1"/>
    <property type="molecule type" value="Genomic_DNA"/>
</dbReference>
<dbReference type="STRING" id="135826.KP77_08260"/>
<evidence type="ECO:0000313" key="4">
    <source>
        <dbReference type="Proteomes" id="UP000031950"/>
    </source>
</evidence>
<dbReference type="Proteomes" id="UP000031950">
    <property type="component" value="Unassembled WGS sequence"/>
</dbReference>
<dbReference type="InterPro" id="IPR001119">
    <property type="entry name" value="SLH_dom"/>
</dbReference>
<protein>
    <submittedName>
        <fullName evidence="3">S-layer protein</fullName>
    </submittedName>
</protein>
<reference evidence="3 4" key="1">
    <citation type="submission" date="2015-01" db="EMBL/GenBank/DDBJ databases">
        <title>Genome sequence of Jeotgalibacillus alimentarius.</title>
        <authorList>
            <person name="Goh K.M."/>
            <person name="Chan K.-G."/>
            <person name="Yaakop A.S."/>
            <person name="Ee R."/>
            <person name="Gan H.M."/>
            <person name="Chan C.S."/>
        </authorList>
    </citation>
    <scope>NUCLEOTIDE SEQUENCE [LARGE SCALE GENOMIC DNA]</scope>
    <source>
        <strain evidence="3 4">YKJ-13</strain>
    </source>
</reference>
<evidence type="ECO:0000313" key="3">
    <source>
        <dbReference type="EMBL" id="KIL51314.1"/>
    </source>
</evidence>
<dbReference type="InterPro" id="IPR051465">
    <property type="entry name" value="Cell_Envelope_Struct_Comp"/>
</dbReference>
<feature type="domain" description="SLH" evidence="2">
    <location>
        <begin position="24"/>
        <end position="83"/>
    </location>
</feature>
<dbReference type="PROSITE" id="PS51272">
    <property type="entry name" value="SLH"/>
    <property type="match status" value="3"/>
</dbReference>
<dbReference type="PANTHER" id="PTHR43308">
    <property type="entry name" value="OUTER MEMBRANE PROTEIN ALPHA-RELATED"/>
    <property type="match status" value="1"/>
</dbReference>
<dbReference type="OrthoDB" id="5845122at2"/>
<dbReference type="Pfam" id="PF00395">
    <property type="entry name" value="SLH"/>
    <property type="match status" value="3"/>
</dbReference>
<name>A0A0C2SBH5_9BACL</name>
<gene>
    <name evidence="3" type="ORF">KP77_08260</name>
</gene>
<dbReference type="AlphaFoldDB" id="A0A0C2SBH5"/>
<feature type="domain" description="SLH" evidence="2">
    <location>
        <begin position="84"/>
        <end position="147"/>
    </location>
</feature>
<feature type="domain" description="SLH" evidence="2">
    <location>
        <begin position="148"/>
        <end position="206"/>
    </location>
</feature>
<feature type="signal peptide" evidence="1">
    <location>
        <begin position="1"/>
        <end position="22"/>
    </location>
</feature>